<dbReference type="Pfam" id="PF14416">
    <property type="entry name" value="PMR5N"/>
    <property type="match status" value="1"/>
</dbReference>
<feature type="region of interest" description="Disordered" evidence="9">
    <location>
        <begin position="72"/>
        <end position="111"/>
    </location>
</feature>
<feature type="compositionally biased region" description="Gly residues" evidence="9">
    <location>
        <begin position="424"/>
        <end position="433"/>
    </location>
</feature>
<feature type="region of interest" description="Disordered" evidence="9">
    <location>
        <begin position="422"/>
        <end position="455"/>
    </location>
</feature>
<keyword evidence="8 10" id="KW-0472">Membrane</keyword>
<reference evidence="13" key="2">
    <citation type="submission" date="2021-12" db="EMBL/GenBank/DDBJ databases">
        <title>Resequencing data analysis of finger millet.</title>
        <authorList>
            <person name="Hatakeyama M."/>
            <person name="Aluri S."/>
            <person name="Balachadran M.T."/>
            <person name="Sivarajan S.R."/>
            <person name="Poveda L."/>
            <person name="Shimizu-Inatsugi R."/>
            <person name="Schlapbach R."/>
            <person name="Sreeman S.M."/>
            <person name="Shimizu K.K."/>
        </authorList>
    </citation>
    <scope>NUCLEOTIDE SEQUENCE</scope>
</reference>
<dbReference type="InterPro" id="IPR026057">
    <property type="entry name" value="TBL_C"/>
</dbReference>
<evidence type="ECO:0000256" key="6">
    <source>
        <dbReference type="ARBA" id="ARBA00022989"/>
    </source>
</evidence>
<feature type="compositionally biased region" description="Low complexity" evidence="9">
    <location>
        <begin position="513"/>
        <end position="529"/>
    </location>
</feature>
<evidence type="ECO:0000256" key="1">
    <source>
        <dbReference type="ARBA" id="ARBA00004323"/>
    </source>
</evidence>
<keyword evidence="14" id="KW-1185">Reference proteome</keyword>
<feature type="region of interest" description="Disordered" evidence="9">
    <location>
        <begin position="145"/>
        <end position="190"/>
    </location>
</feature>
<comment type="caution">
    <text evidence="13">The sequence shown here is derived from an EMBL/GenBank/DDBJ whole genome shotgun (WGS) entry which is preliminary data.</text>
</comment>
<evidence type="ECO:0000313" key="13">
    <source>
        <dbReference type="EMBL" id="GJN22878.1"/>
    </source>
</evidence>
<reference evidence="13" key="1">
    <citation type="journal article" date="2018" name="DNA Res.">
        <title>Multiple hybrid de novo genome assembly of finger millet, an orphan allotetraploid crop.</title>
        <authorList>
            <person name="Hatakeyama M."/>
            <person name="Aluri S."/>
            <person name="Balachadran M.T."/>
            <person name="Sivarajan S.R."/>
            <person name="Patrignani A."/>
            <person name="Gruter S."/>
            <person name="Poveda L."/>
            <person name="Shimizu-Inatsugi R."/>
            <person name="Baeten J."/>
            <person name="Francoijs K.J."/>
            <person name="Nataraja K.N."/>
            <person name="Reddy Y.A.N."/>
            <person name="Phadnis S."/>
            <person name="Ravikumar R.L."/>
            <person name="Schlapbach R."/>
            <person name="Sreeman S.M."/>
            <person name="Shimizu K.K."/>
        </authorList>
    </citation>
    <scope>NUCLEOTIDE SEQUENCE</scope>
</reference>
<dbReference type="GO" id="GO:0000139">
    <property type="term" value="C:Golgi membrane"/>
    <property type="evidence" value="ECO:0007669"/>
    <property type="project" value="UniProtKB-SubCell"/>
</dbReference>
<evidence type="ECO:0000259" key="11">
    <source>
        <dbReference type="Pfam" id="PF13839"/>
    </source>
</evidence>
<proteinExistence type="inferred from homology"/>
<evidence type="ECO:0000256" key="9">
    <source>
        <dbReference type="SAM" id="MobiDB-lite"/>
    </source>
</evidence>
<evidence type="ECO:0000256" key="8">
    <source>
        <dbReference type="ARBA" id="ARBA00023136"/>
    </source>
</evidence>
<dbReference type="InterPro" id="IPR025846">
    <property type="entry name" value="TBL_N"/>
</dbReference>
<feature type="domain" description="Trichome birefringence-like N-terminal" evidence="12">
    <location>
        <begin position="187"/>
        <end position="240"/>
    </location>
</feature>
<feature type="transmembrane region" description="Helical" evidence="10">
    <location>
        <begin position="54"/>
        <end position="71"/>
    </location>
</feature>
<evidence type="ECO:0000256" key="2">
    <source>
        <dbReference type="ARBA" id="ARBA00007727"/>
    </source>
</evidence>
<keyword evidence="3" id="KW-0808">Transferase</keyword>
<evidence type="ECO:0008006" key="15">
    <source>
        <dbReference type="Google" id="ProtNLM"/>
    </source>
</evidence>
<dbReference type="AlphaFoldDB" id="A0AAV5EJE5"/>
<comment type="subcellular location">
    <subcellularLocation>
        <location evidence="1">Golgi apparatus membrane</location>
        <topology evidence="1">Single-pass type II membrane protein</topology>
    </subcellularLocation>
</comment>
<feature type="compositionally biased region" description="Polar residues" evidence="9">
    <location>
        <begin position="95"/>
        <end position="111"/>
    </location>
</feature>
<keyword evidence="5" id="KW-0735">Signal-anchor</keyword>
<evidence type="ECO:0000256" key="4">
    <source>
        <dbReference type="ARBA" id="ARBA00022692"/>
    </source>
</evidence>
<dbReference type="PANTHER" id="PTHR32285:SF11">
    <property type="entry name" value="PROTEIN TRICHOME BIREFRINGENCE-LIKE 34"/>
    <property type="match status" value="1"/>
</dbReference>
<evidence type="ECO:0000256" key="3">
    <source>
        <dbReference type="ARBA" id="ARBA00022679"/>
    </source>
</evidence>
<dbReference type="InterPro" id="IPR029962">
    <property type="entry name" value="TBL"/>
</dbReference>
<dbReference type="EMBL" id="BQKI01000076">
    <property type="protein sequence ID" value="GJN22878.1"/>
    <property type="molecule type" value="Genomic_DNA"/>
</dbReference>
<evidence type="ECO:0000256" key="5">
    <source>
        <dbReference type="ARBA" id="ARBA00022968"/>
    </source>
</evidence>
<keyword evidence="4 10" id="KW-0812">Transmembrane</keyword>
<keyword evidence="6 10" id="KW-1133">Transmembrane helix</keyword>
<comment type="similarity">
    <text evidence="2">Belongs to the PC-esterase family. TBL subfamily.</text>
</comment>
<sequence>MTTGSTPPRKARGVAGAGAGDDVEDAWLAAEATKRSHARAAVWGVRLRGQFNTFLLLLLAVLAFLAVSVGTRSGSNAGTTPPQPPSSTLSVMSDKGNSTDQPRAPVSGSSQKVISGVAAEATTPLLITAKKGNVVDELQTTPTNLPVSTIKKTNGVEPRSPPVTVPSPSSDDDDDDSGDHQQQQQAECDMSSGRWVYDDKAYPLYKESACKFMSDQAACHKFGRTDLRYQHWRWQPHGCDLPRFDAFKLLRKLRNKRLAFVGDSLNRNQWVSMVCLIDTATPTLHKYMSGNGSLVSFKIPEYNASVEFYWSPLLVESNSDHPVHHRIADRVVRAGSIAKHARTWNDADVLVFNSYLCSILWTSFEAAAVSQHSSRSVYEVTDSLRAFELSMATWSQWLERHVDRARTRLFFMSMSPTHFHADEWGGGGGGGGPPNHQCFNETEPIPGEARRGRDTDPAFASAVDAQVRRLEARGVAVRVVNVTHLSEHRKDAHPSVHRRQWDPRRSRSEEQGRGSPPAATPTASTGASPVCPTTVIRSYRGYTDDIDLCKKPTTFREEY</sequence>
<dbReference type="PANTHER" id="PTHR32285">
    <property type="entry name" value="PROTEIN TRICHOME BIREFRINGENCE-LIKE 9-RELATED"/>
    <property type="match status" value="1"/>
</dbReference>
<organism evidence="13 14">
    <name type="scientific">Eleusine coracana subsp. coracana</name>
    <dbReference type="NCBI Taxonomy" id="191504"/>
    <lineage>
        <taxon>Eukaryota</taxon>
        <taxon>Viridiplantae</taxon>
        <taxon>Streptophyta</taxon>
        <taxon>Embryophyta</taxon>
        <taxon>Tracheophyta</taxon>
        <taxon>Spermatophyta</taxon>
        <taxon>Magnoliopsida</taxon>
        <taxon>Liliopsida</taxon>
        <taxon>Poales</taxon>
        <taxon>Poaceae</taxon>
        <taxon>PACMAD clade</taxon>
        <taxon>Chloridoideae</taxon>
        <taxon>Cynodonteae</taxon>
        <taxon>Eleusininae</taxon>
        <taxon>Eleusine</taxon>
    </lineage>
</organism>
<evidence type="ECO:0000313" key="14">
    <source>
        <dbReference type="Proteomes" id="UP001054889"/>
    </source>
</evidence>
<name>A0AAV5EJE5_ELECO</name>
<feature type="domain" description="Trichome birefringence-like C-terminal" evidence="11">
    <location>
        <begin position="241"/>
        <end position="504"/>
    </location>
</feature>
<evidence type="ECO:0000256" key="7">
    <source>
        <dbReference type="ARBA" id="ARBA00023034"/>
    </source>
</evidence>
<feature type="compositionally biased region" description="Basic and acidic residues" evidence="9">
    <location>
        <begin position="486"/>
        <end position="512"/>
    </location>
</feature>
<evidence type="ECO:0000259" key="12">
    <source>
        <dbReference type="Pfam" id="PF14416"/>
    </source>
</evidence>
<dbReference type="Proteomes" id="UP001054889">
    <property type="component" value="Unassembled WGS sequence"/>
</dbReference>
<keyword evidence="7" id="KW-0333">Golgi apparatus</keyword>
<evidence type="ECO:0000256" key="10">
    <source>
        <dbReference type="SAM" id="Phobius"/>
    </source>
</evidence>
<accession>A0AAV5EJE5</accession>
<dbReference type="Pfam" id="PF13839">
    <property type="entry name" value="PC-Esterase"/>
    <property type="match status" value="1"/>
</dbReference>
<protein>
    <recommendedName>
        <fullName evidence="15">Trichome birefringence-like N-terminal domain-containing protein</fullName>
    </recommendedName>
</protein>
<dbReference type="GO" id="GO:1990538">
    <property type="term" value="F:xylan O-acetyltransferase activity"/>
    <property type="evidence" value="ECO:0007669"/>
    <property type="project" value="UniProtKB-ARBA"/>
</dbReference>
<feature type="region of interest" description="Disordered" evidence="9">
    <location>
        <begin position="486"/>
        <end position="532"/>
    </location>
</feature>
<gene>
    <name evidence="13" type="primary">gb10483</name>
    <name evidence="13" type="ORF">PR202_gb10483</name>
</gene>